<evidence type="ECO:0000313" key="2">
    <source>
        <dbReference type="EMBL" id="ETW96964.1"/>
    </source>
</evidence>
<sequence length="102" mass="12313">MFAQLLLTLIVISVIGILLWKAFGKPLIERYSQPDETDEEALKQRLEDLNRQKQMLDIMEEEIELQKRQEQLDEEIRFRQTQLHAEQDFLRDQQQQKEEGEK</sequence>
<dbReference type="HOGENOM" id="CLU_2272260_0_0_7"/>
<evidence type="ECO:0000313" key="3">
    <source>
        <dbReference type="Proteomes" id="UP000019141"/>
    </source>
</evidence>
<name>W4LGE4_ENTF1</name>
<keyword evidence="1" id="KW-0175">Coiled coil</keyword>
<proteinExistence type="predicted"/>
<organism evidence="2 3">
    <name type="scientific">Entotheonella factor</name>
    <dbReference type="NCBI Taxonomy" id="1429438"/>
    <lineage>
        <taxon>Bacteria</taxon>
        <taxon>Pseudomonadati</taxon>
        <taxon>Nitrospinota/Tectimicrobiota group</taxon>
        <taxon>Candidatus Tectimicrobiota</taxon>
        <taxon>Candidatus Entotheonellia</taxon>
        <taxon>Candidatus Entotheonellales</taxon>
        <taxon>Candidatus Entotheonellaceae</taxon>
        <taxon>Candidatus Entotheonella</taxon>
    </lineage>
</organism>
<protein>
    <submittedName>
        <fullName evidence="2">Uncharacterized protein</fullName>
    </submittedName>
</protein>
<comment type="caution">
    <text evidence="2">The sequence shown here is derived from an EMBL/GenBank/DDBJ whole genome shotgun (WGS) entry which is preliminary data.</text>
</comment>
<keyword evidence="3" id="KW-1185">Reference proteome</keyword>
<reference evidence="2 3" key="1">
    <citation type="journal article" date="2014" name="Nature">
        <title>An environmental bacterial taxon with a large and distinct metabolic repertoire.</title>
        <authorList>
            <person name="Wilson M.C."/>
            <person name="Mori T."/>
            <person name="Ruckert C."/>
            <person name="Uria A.R."/>
            <person name="Helf M.J."/>
            <person name="Takada K."/>
            <person name="Gernert C."/>
            <person name="Steffens U.A."/>
            <person name="Heycke N."/>
            <person name="Schmitt S."/>
            <person name="Rinke C."/>
            <person name="Helfrich E.J."/>
            <person name="Brachmann A.O."/>
            <person name="Gurgui C."/>
            <person name="Wakimoto T."/>
            <person name="Kracht M."/>
            <person name="Crusemann M."/>
            <person name="Hentschel U."/>
            <person name="Abe I."/>
            <person name="Matsunaga S."/>
            <person name="Kalinowski J."/>
            <person name="Takeyama H."/>
            <person name="Piel J."/>
        </authorList>
    </citation>
    <scope>NUCLEOTIDE SEQUENCE [LARGE SCALE GENOMIC DNA]</scope>
    <source>
        <strain evidence="3">TSY1</strain>
    </source>
</reference>
<dbReference type="AlphaFoldDB" id="W4LGE4"/>
<feature type="coiled-coil region" evidence="1">
    <location>
        <begin position="39"/>
        <end position="69"/>
    </location>
</feature>
<gene>
    <name evidence="2" type="ORF">ETSY1_24550</name>
</gene>
<evidence type="ECO:0000256" key="1">
    <source>
        <dbReference type="SAM" id="Coils"/>
    </source>
</evidence>
<dbReference type="Proteomes" id="UP000019141">
    <property type="component" value="Unassembled WGS sequence"/>
</dbReference>
<dbReference type="EMBL" id="AZHW01000723">
    <property type="protein sequence ID" value="ETW96964.1"/>
    <property type="molecule type" value="Genomic_DNA"/>
</dbReference>
<accession>W4LGE4</accession>